<dbReference type="PANTHER" id="PTHR11819:SF96">
    <property type="entry name" value="SODIUM_GLUCOSE COTRANSPORTER 4"/>
    <property type="match status" value="1"/>
</dbReference>
<keyword evidence="5 12" id="KW-1133">Transmembrane helix</keyword>
<proteinExistence type="inferred from homology"/>
<dbReference type="Gene3D" id="1.20.1730.10">
    <property type="entry name" value="Sodium/glucose cotransporter"/>
    <property type="match status" value="1"/>
</dbReference>
<organism evidence="13 14">
    <name type="scientific">Hucho hucho</name>
    <name type="common">huchen</name>
    <dbReference type="NCBI Taxonomy" id="62062"/>
    <lineage>
        <taxon>Eukaryota</taxon>
        <taxon>Metazoa</taxon>
        <taxon>Chordata</taxon>
        <taxon>Craniata</taxon>
        <taxon>Vertebrata</taxon>
        <taxon>Euteleostomi</taxon>
        <taxon>Actinopterygii</taxon>
        <taxon>Neopterygii</taxon>
        <taxon>Teleostei</taxon>
        <taxon>Protacanthopterygii</taxon>
        <taxon>Salmoniformes</taxon>
        <taxon>Salmonidae</taxon>
        <taxon>Salmoninae</taxon>
        <taxon>Hucho</taxon>
    </lineage>
</organism>
<dbReference type="AlphaFoldDB" id="A0A4W5JFY9"/>
<evidence type="ECO:0000256" key="9">
    <source>
        <dbReference type="ARBA" id="ARBA00023180"/>
    </source>
</evidence>
<dbReference type="PROSITE" id="PS00457">
    <property type="entry name" value="NA_SOLUT_SYMP_2"/>
    <property type="match status" value="1"/>
</dbReference>
<feature type="transmembrane region" description="Helical" evidence="12">
    <location>
        <begin position="177"/>
        <end position="202"/>
    </location>
</feature>
<protein>
    <submittedName>
        <fullName evidence="13">Solute carrier family 5 member 9</fullName>
    </submittedName>
</protein>
<evidence type="ECO:0000256" key="8">
    <source>
        <dbReference type="ARBA" id="ARBA00023136"/>
    </source>
</evidence>
<feature type="transmembrane region" description="Helical" evidence="12">
    <location>
        <begin position="521"/>
        <end position="542"/>
    </location>
</feature>
<evidence type="ECO:0000256" key="4">
    <source>
        <dbReference type="ARBA" id="ARBA00022692"/>
    </source>
</evidence>
<keyword evidence="8 12" id="KW-0472">Membrane</keyword>
<feature type="transmembrane region" description="Helical" evidence="12">
    <location>
        <begin position="479"/>
        <end position="501"/>
    </location>
</feature>
<feature type="transmembrane region" description="Helical" evidence="12">
    <location>
        <begin position="376"/>
        <end position="396"/>
    </location>
</feature>
<evidence type="ECO:0000256" key="3">
    <source>
        <dbReference type="ARBA" id="ARBA00022448"/>
    </source>
</evidence>
<comment type="similarity">
    <text evidence="2 11">Belongs to the sodium:solute symporter (SSF) (TC 2.A.21) family.</text>
</comment>
<feature type="transmembrane region" description="Helical" evidence="12">
    <location>
        <begin position="269"/>
        <end position="288"/>
    </location>
</feature>
<keyword evidence="4 12" id="KW-0812">Transmembrane</keyword>
<reference evidence="14" key="1">
    <citation type="submission" date="2018-06" db="EMBL/GenBank/DDBJ databases">
        <title>Genome assembly of Danube salmon.</title>
        <authorList>
            <person name="Macqueen D.J."/>
            <person name="Gundappa M.K."/>
        </authorList>
    </citation>
    <scope>NUCLEOTIDE SEQUENCE [LARGE SCALE GENOMIC DNA]</scope>
</reference>
<dbReference type="GO" id="GO:0005886">
    <property type="term" value="C:plasma membrane"/>
    <property type="evidence" value="ECO:0007669"/>
    <property type="project" value="TreeGrafter"/>
</dbReference>
<evidence type="ECO:0000313" key="14">
    <source>
        <dbReference type="Proteomes" id="UP000314982"/>
    </source>
</evidence>
<evidence type="ECO:0000256" key="2">
    <source>
        <dbReference type="ARBA" id="ARBA00006434"/>
    </source>
</evidence>
<accession>A0A4W5JFY9</accession>
<dbReference type="InterPro" id="IPR001734">
    <property type="entry name" value="Na/solute_symporter"/>
</dbReference>
<comment type="subcellular location">
    <subcellularLocation>
        <location evidence="1">Membrane</location>
        <topology evidence="1">Multi-pass membrane protein</topology>
    </subcellularLocation>
</comment>
<dbReference type="Pfam" id="PF00474">
    <property type="entry name" value="SSF"/>
    <property type="match status" value="1"/>
</dbReference>
<dbReference type="GeneTree" id="ENSGT00940000157546"/>
<dbReference type="InterPro" id="IPR018212">
    <property type="entry name" value="Na/solute_symporter_CS"/>
</dbReference>
<feature type="transmembrane region" description="Helical" evidence="12">
    <location>
        <begin position="309"/>
        <end position="329"/>
    </location>
</feature>
<reference evidence="13" key="3">
    <citation type="submission" date="2025-09" db="UniProtKB">
        <authorList>
            <consortium name="Ensembl"/>
        </authorList>
    </citation>
    <scope>IDENTIFICATION</scope>
</reference>
<keyword evidence="6" id="KW-0915">Sodium</keyword>
<dbReference type="Proteomes" id="UP000314982">
    <property type="component" value="Unassembled WGS sequence"/>
</dbReference>
<evidence type="ECO:0000256" key="1">
    <source>
        <dbReference type="ARBA" id="ARBA00004141"/>
    </source>
</evidence>
<evidence type="ECO:0000256" key="6">
    <source>
        <dbReference type="ARBA" id="ARBA00023053"/>
    </source>
</evidence>
<dbReference type="GO" id="GO:0005412">
    <property type="term" value="F:D-glucose:sodium symporter activity"/>
    <property type="evidence" value="ECO:0007669"/>
    <property type="project" value="TreeGrafter"/>
</dbReference>
<evidence type="ECO:0000256" key="5">
    <source>
        <dbReference type="ARBA" id="ARBA00022989"/>
    </source>
</evidence>
<dbReference type="FunFam" id="1.20.1730.10:FF:000004">
    <property type="entry name" value="sodium/glucose cotransporter 5 isoform X1"/>
    <property type="match status" value="1"/>
</dbReference>
<feature type="transmembrane region" description="Helical" evidence="12">
    <location>
        <begin position="105"/>
        <end position="126"/>
    </location>
</feature>
<dbReference type="PROSITE" id="PS50283">
    <property type="entry name" value="NA_SOLUT_SYMP_3"/>
    <property type="match status" value="1"/>
</dbReference>
<dbReference type="Ensembl" id="ENSHHUT00000003688.1">
    <property type="protein sequence ID" value="ENSHHUP00000003563.1"/>
    <property type="gene ID" value="ENSHHUG00000002065.1"/>
</dbReference>
<keyword evidence="3" id="KW-0813">Transport</keyword>
<feature type="transmembrane region" description="Helical" evidence="12">
    <location>
        <begin position="450"/>
        <end position="472"/>
    </location>
</feature>
<feature type="transmembrane region" description="Helical" evidence="12">
    <location>
        <begin position="67"/>
        <end position="93"/>
    </location>
</feature>
<name>A0A4W5JFY9_9TELE</name>
<sequence length="579" mass="63424">VKMTSTPSLATITSVPELHEKYALEALDIVVVVVYFVFVLVVGIWSSVRANRGTVGGYFLAGRSMTWWPIGASLMSSNVGSGLLIGLAGTGAAGGIAVGGFEWNVIWVLIALGWIFVPVYISAGVVTMPEYLKKRFGGQRIRIYMSVLSLILYIFTKISTDIFSGALFIQVSLGWDLYLSTVVLLLVTALYTIAGGLTAVIYTDAVQTVIMVIGAFVLMFIAFDKVGWYEGLLEHYKEAIPTLTVPNTTCHLPRSDAFHIFRDPVTGDLPWPGLLFGLTVLATWVWCADQVIVQRSLSAKNLSHAKGGSVLGGYLKVLPMFFIVMPGMISRALYPNEVGCVDPIECQRICGATVGCSNIAYPKLVVELMPVGMRGLMIAVMMAALMSSLTSIFNSSSTLFTMDIWQRVRPQASEPELMVVGRVFILVMVVLSILWIPIIQSANSGQLFDYIQAITSYLAPPITAVFIMAIFWRRVNEQGAFWGLIVGLAVGLVQMVLVFMYGTPSCGEMDIRPAFIRDVHYLYFALILLAITGLVITAVSLCTPAIPEHHVRVPHVLIINIKLTCKIYAVTLWDSFQLK</sequence>
<feature type="transmembrane region" description="Helical" evidence="12">
    <location>
        <begin position="26"/>
        <end position="46"/>
    </location>
</feature>
<keyword evidence="10" id="KW-0739">Sodium transport</keyword>
<dbReference type="NCBIfam" id="TIGR00813">
    <property type="entry name" value="sss"/>
    <property type="match status" value="1"/>
</dbReference>
<evidence type="ECO:0000256" key="11">
    <source>
        <dbReference type="RuleBase" id="RU362091"/>
    </source>
</evidence>
<dbReference type="PROSITE" id="PS00456">
    <property type="entry name" value="NA_SOLUT_SYMP_1"/>
    <property type="match status" value="1"/>
</dbReference>
<reference evidence="13" key="2">
    <citation type="submission" date="2025-08" db="UniProtKB">
        <authorList>
            <consortium name="Ensembl"/>
        </authorList>
    </citation>
    <scope>IDENTIFICATION</scope>
</reference>
<evidence type="ECO:0000256" key="12">
    <source>
        <dbReference type="SAM" id="Phobius"/>
    </source>
</evidence>
<dbReference type="InterPro" id="IPR038377">
    <property type="entry name" value="Na/Glc_symporter_sf"/>
</dbReference>
<feature type="transmembrane region" description="Helical" evidence="12">
    <location>
        <begin position="417"/>
        <end position="438"/>
    </location>
</feature>
<evidence type="ECO:0000256" key="7">
    <source>
        <dbReference type="ARBA" id="ARBA00023065"/>
    </source>
</evidence>
<feature type="transmembrane region" description="Helical" evidence="12">
    <location>
        <begin position="147"/>
        <end position="171"/>
    </location>
</feature>
<evidence type="ECO:0000256" key="10">
    <source>
        <dbReference type="ARBA" id="ARBA00023201"/>
    </source>
</evidence>
<keyword evidence="14" id="KW-1185">Reference proteome</keyword>
<keyword evidence="9" id="KW-0325">Glycoprotein</keyword>
<evidence type="ECO:0000313" key="13">
    <source>
        <dbReference type="Ensembl" id="ENSHHUP00000003563.1"/>
    </source>
</evidence>
<feature type="transmembrane region" description="Helical" evidence="12">
    <location>
        <begin position="209"/>
        <end position="228"/>
    </location>
</feature>
<dbReference type="PANTHER" id="PTHR11819">
    <property type="entry name" value="SOLUTE CARRIER FAMILY 5"/>
    <property type="match status" value="1"/>
</dbReference>
<keyword evidence="7" id="KW-0406">Ion transport</keyword>